<dbReference type="GO" id="GO:0005886">
    <property type="term" value="C:plasma membrane"/>
    <property type="evidence" value="ECO:0007669"/>
    <property type="project" value="TreeGrafter"/>
</dbReference>
<feature type="transmembrane region" description="Helical" evidence="1">
    <location>
        <begin position="184"/>
        <end position="206"/>
    </location>
</feature>
<evidence type="ECO:0000256" key="1">
    <source>
        <dbReference type="SAM" id="Phobius"/>
    </source>
</evidence>
<evidence type="ECO:0000313" key="2">
    <source>
        <dbReference type="EMBL" id="PCC41092.1"/>
    </source>
</evidence>
<evidence type="ECO:0000313" key="3">
    <source>
        <dbReference type="Proteomes" id="UP000218598"/>
    </source>
</evidence>
<feature type="transmembrane region" description="Helical" evidence="1">
    <location>
        <begin position="322"/>
        <end position="343"/>
    </location>
</feature>
<dbReference type="AlphaFoldDB" id="A0A2A3YMV5"/>
<dbReference type="RefSeq" id="WP_096196211.1">
    <property type="nucleotide sequence ID" value="NZ_JBQCXU010000054.1"/>
</dbReference>
<organism evidence="2 3">
    <name type="scientific">Brachybacterium alimentarium</name>
    <dbReference type="NCBI Taxonomy" id="47845"/>
    <lineage>
        <taxon>Bacteria</taxon>
        <taxon>Bacillati</taxon>
        <taxon>Actinomycetota</taxon>
        <taxon>Actinomycetes</taxon>
        <taxon>Micrococcales</taxon>
        <taxon>Dermabacteraceae</taxon>
        <taxon>Brachybacterium</taxon>
    </lineage>
</organism>
<dbReference type="EMBL" id="NRGR01000001">
    <property type="protein sequence ID" value="PCC41092.1"/>
    <property type="molecule type" value="Genomic_DNA"/>
</dbReference>
<keyword evidence="1" id="KW-0812">Transmembrane</keyword>
<dbReference type="PANTHER" id="PTHR30354">
    <property type="entry name" value="GNT FAMILY GLUCONATE TRANSPORTER"/>
    <property type="match status" value="1"/>
</dbReference>
<feature type="transmembrane region" description="Helical" evidence="1">
    <location>
        <begin position="115"/>
        <end position="144"/>
    </location>
</feature>
<feature type="transmembrane region" description="Helical" evidence="1">
    <location>
        <begin position="285"/>
        <end position="306"/>
    </location>
</feature>
<dbReference type="InterPro" id="IPR003474">
    <property type="entry name" value="Glcn_transporter"/>
</dbReference>
<dbReference type="NCBIfam" id="TIGR00791">
    <property type="entry name" value="gntP"/>
    <property type="match status" value="1"/>
</dbReference>
<feature type="transmembrane region" description="Helical" evidence="1">
    <location>
        <begin position="383"/>
        <end position="401"/>
    </location>
</feature>
<dbReference type="Proteomes" id="UP000218598">
    <property type="component" value="Unassembled WGS sequence"/>
</dbReference>
<dbReference type="PIRSF" id="PIRSF002746">
    <property type="entry name" value="Gluconate_transporter"/>
    <property type="match status" value="1"/>
</dbReference>
<dbReference type="OrthoDB" id="4325159at2"/>
<feature type="transmembrane region" description="Helical" evidence="1">
    <location>
        <begin position="42"/>
        <end position="59"/>
    </location>
</feature>
<gene>
    <name evidence="2" type="ORF">CIK66_00585</name>
</gene>
<keyword evidence="1" id="KW-0472">Membrane</keyword>
<accession>A0A2A3YMV5</accession>
<dbReference type="PANTHER" id="PTHR30354:SF25">
    <property type="entry name" value="INNER MEMBRANE PERMEASE YGBN"/>
    <property type="match status" value="1"/>
</dbReference>
<protein>
    <submittedName>
        <fullName evidence="2">Permease</fullName>
    </submittedName>
</protein>
<keyword evidence="3" id="KW-1185">Reference proteome</keyword>
<comment type="caution">
    <text evidence="2">The sequence shown here is derived from an EMBL/GenBank/DDBJ whole genome shotgun (WGS) entry which is preliminary data.</text>
</comment>
<name>A0A2A3YMV5_9MICO</name>
<feature type="transmembrane region" description="Helical" evidence="1">
    <location>
        <begin position="355"/>
        <end position="377"/>
    </location>
</feature>
<feature type="transmembrane region" description="Helical" evidence="1">
    <location>
        <begin position="245"/>
        <end position="264"/>
    </location>
</feature>
<feature type="transmembrane region" description="Helical" evidence="1">
    <location>
        <begin position="150"/>
        <end position="172"/>
    </location>
</feature>
<reference evidence="2 3" key="1">
    <citation type="journal article" date="2017" name="Elife">
        <title>Extensive horizontal gene transfer in cheese-associated bacteria.</title>
        <authorList>
            <person name="Bonham K.S."/>
            <person name="Wolfe B.E."/>
            <person name="Dutton R.J."/>
        </authorList>
    </citation>
    <scope>NUCLEOTIDE SEQUENCE [LARGE SCALE GENOMIC DNA]</scope>
    <source>
        <strain evidence="2 3">341_9</strain>
    </source>
</reference>
<feature type="transmembrane region" description="Helical" evidence="1">
    <location>
        <begin position="79"/>
        <end position="103"/>
    </location>
</feature>
<feature type="transmembrane region" description="Helical" evidence="1">
    <location>
        <begin position="408"/>
        <end position="431"/>
    </location>
</feature>
<sequence length="471" mass="48966">MELDWIEETGWESWLGAGGLITVAVVTVALLLVMVMKLKIHAFLALIIVSLLTAVVAGIPAGQVVPTMLFGFGDTLSNVALLVAIGAMLGAMVETSGGARALAEWMISLFGEKRAPFALGVAALFIGFPIFMDAAFVLMVPIVYAVARRLGGNLLAFGIPVAAALSVMHVYLPPHPGPVAATAFLEANLGYVLLLGLVLAFPTWYISGHLWGKVVSNRFRINVPETAFAGLTGDEEEVENPPAPWTIMLILILPLILILLNTGFDALGSVGAVDPDSTIVQAMRMLGETPIALLITALFTVIVLGFRRGKSGTTIEKTMDNALGPVCAVILITGAGGMFGGVLQATGIGDALADSLSDLGIPLILAAYLIAVALRLAQGSATVALTTAAALVAPGIIAGGFSPFETACMVLALAAGSVFAGHVNDSGFWLVGRLLDMDVKTTLRVWTVQQAIESVVAFAMVLAIYGVATLF</sequence>
<feature type="transmembrane region" description="Helical" evidence="1">
    <location>
        <begin position="451"/>
        <end position="470"/>
    </location>
</feature>
<dbReference type="GO" id="GO:0015128">
    <property type="term" value="F:gluconate transmembrane transporter activity"/>
    <property type="evidence" value="ECO:0007669"/>
    <property type="project" value="InterPro"/>
</dbReference>
<proteinExistence type="predicted"/>
<dbReference type="Pfam" id="PF02447">
    <property type="entry name" value="GntP_permease"/>
    <property type="match status" value="1"/>
</dbReference>
<feature type="transmembrane region" description="Helical" evidence="1">
    <location>
        <begin position="14"/>
        <end position="35"/>
    </location>
</feature>
<keyword evidence="1" id="KW-1133">Transmembrane helix</keyword>